<evidence type="ECO:0000313" key="3">
    <source>
        <dbReference type="EMBL" id="VFT81268.1"/>
    </source>
</evidence>
<evidence type="ECO:0000313" key="4">
    <source>
        <dbReference type="Proteomes" id="UP000332933"/>
    </source>
</evidence>
<dbReference type="EMBL" id="CAADRA010000893">
    <property type="protein sequence ID" value="VFT81268.1"/>
    <property type="molecule type" value="Genomic_DNA"/>
</dbReference>
<feature type="transmembrane region" description="Helical" evidence="1">
    <location>
        <begin position="455"/>
        <end position="474"/>
    </location>
</feature>
<dbReference type="PANTHER" id="PTHR36840">
    <property type="entry name" value="BLL5714 PROTEIN"/>
    <property type="match status" value="1"/>
</dbReference>
<dbReference type="Proteomes" id="UP000332933">
    <property type="component" value="Unassembled WGS sequence"/>
</dbReference>
<keyword evidence="1" id="KW-0472">Membrane</keyword>
<gene>
    <name evidence="3" type="primary">Aste57867_4141</name>
    <name evidence="2" type="ORF">As57867_004130</name>
    <name evidence="3" type="ORF">ASTE57867_4141</name>
</gene>
<dbReference type="OrthoDB" id="191995at2759"/>
<feature type="transmembrane region" description="Helical" evidence="1">
    <location>
        <begin position="315"/>
        <end position="337"/>
    </location>
</feature>
<protein>
    <submittedName>
        <fullName evidence="3">Aste57867_4141 protein</fullName>
    </submittedName>
</protein>
<feature type="transmembrane region" description="Helical" evidence="1">
    <location>
        <begin position="428"/>
        <end position="449"/>
    </location>
</feature>
<dbReference type="AlphaFoldDB" id="A0A485KDE8"/>
<reference evidence="2" key="2">
    <citation type="submission" date="2019-06" db="EMBL/GenBank/DDBJ databases">
        <title>Genomics analysis of Aphanomyces spp. identifies a new class of oomycete effector associated with host adaptation.</title>
        <authorList>
            <person name="Gaulin E."/>
        </authorList>
    </citation>
    <scope>NUCLEOTIDE SEQUENCE</scope>
    <source>
        <strain evidence="2">CBS 578.67</strain>
    </source>
</reference>
<proteinExistence type="predicted"/>
<feature type="transmembrane region" description="Helical" evidence="1">
    <location>
        <begin position="349"/>
        <end position="371"/>
    </location>
</feature>
<organism evidence="3 4">
    <name type="scientific">Aphanomyces stellatus</name>
    <dbReference type="NCBI Taxonomy" id="120398"/>
    <lineage>
        <taxon>Eukaryota</taxon>
        <taxon>Sar</taxon>
        <taxon>Stramenopiles</taxon>
        <taxon>Oomycota</taxon>
        <taxon>Saprolegniomycetes</taxon>
        <taxon>Saprolegniales</taxon>
        <taxon>Verrucalvaceae</taxon>
        <taxon>Aphanomyces</taxon>
    </lineage>
</organism>
<name>A0A485KDE8_9STRA</name>
<evidence type="ECO:0000256" key="1">
    <source>
        <dbReference type="SAM" id="Phobius"/>
    </source>
</evidence>
<dbReference type="PANTHER" id="PTHR36840:SF1">
    <property type="entry name" value="BLL5714 PROTEIN"/>
    <property type="match status" value="1"/>
</dbReference>
<dbReference type="InterPro" id="IPR010640">
    <property type="entry name" value="Low_temperature_requirement_A"/>
</dbReference>
<evidence type="ECO:0000313" key="2">
    <source>
        <dbReference type="EMBL" id="KAF0713946.1"/>
    </source>
</evidence>
<dbReference type="Pfam" id="PF06772">
    <property type="entry name" value="LtrA"/>
    <property type="match status" value="1"/>
</dbReference>
<dbReference type="EMBL" id="VJMH01000893">
    <property type="protein sequence ID" value="KAF0713946.1"/>
    <property type="molecule type" value="Genomic_DNA"/>
</dbReference>
<sequence length="500" mass="55490">MVSSVTGDRFHHPTRESKVTMPPILPIKVMPIARLKVVKPVATFTCATLFTPKRSTQRQDGQPTIRFLGGRVTLHAPMHHRDPNEAHRGSSALEKLFDLTLVVALSAVSRQFGTNIVQRPTDIWLHIVQFLKSFFLIWNTWFPFVWFATTYDVDDVCFRLATLGEMAGVLMISDGIEHATNTEILHGYIVLRFFHVFCFRFRAAVQDPLRRAVNVKYGVATIGIMVAWSVQQTYATTFASDTIGFACLALCDLAAPYIAQTTSTHQAKYHPQHISDRYAEFTIIVIGESILSLSHATTLKSSPTEYNLEAISTCVASLVLLFALWWVYFIVPFGAILHDNPSLKYTVAYGHFFIHASLAAFATGIYVAGLATQPPSNVNPSDEATRRRVLLESPVVVVSVSTAAYVIASSATAYLVSIPLMLHFPTKILVRNSLVSLGMVFVAVFATSHVNVGRLLWLFCIPLMCLLGHIMATYRVKTPKLESPTVAALSEWPQNPTESD</sequence>
<reference evidence="3 4" key="1">
    <citation type="submission" date="2019-03" db="EMBL/GenBank/DDBJ databases">
        <authorList>
            <person name="Gaulin E."/>
            <person name="Dumas B."/>
        </authorList>
    </citation>
    <scope>NUCLEOTIDE SEQUENCE [LARGE SCALE GENOMIC DNA]</scope>
    <source>
        <strain evidence="3">CBS 568.67</strain>
    </source>
</reference>
<accession>A0A485KDE8</accession>
<keyword evidence="1" id="KW-1133">Transmembrane helix</keyword>
<keyword evidence="4" id="KW-1185">Reference proteome</keyword>
<feature type="transmembrane region" description="Helical" evidence="1">
    <location>
        <begin position="395"/>
        <end position="416"/>
    </location>
</feature>
<keyword evidence="1" id="KW-0812">Transmembrane</keyword>